<organism evidence="10 11">
    <name type="scientific">Turnera subulata</name>
    <dbReference type="NCBI Taxonomy" id="218843"/>
    <lineage>
        <taxon>Eukaryota</taxon>
        <taxon>Viridiplantae</taxon>
        <taxon>Streptophyta</taxon>
        <taxon>Embryophyta</taxon>
        <taxon>Tracheophyta</taxon>
        <taxon>Spermatophyta</taxon>
        <taxon>Magnoliopsida</taxon>
        <taxon>eudicotyledons</taxon>
        <taxon>Gunneridae</taxon>
        <taxon>Pentapetalae</taxon>
        <taxon>rosids</taxon>
        <taxon>fabids</taxon>
        <taxon>Malpighiales</taxon>
        <taxon>Passifloraceae</taxon>
        <taxon>Turnera</taxon>
    </lineage>
</organism>
<dbReference type="InterPro" id="IPR000089">
    <property type="entry name" value="Biotin_lipoyl"/>
</dbReference>
<dbReference type="SUPFAM" id="SSF51230">
    <property type="entry name" value="Single hybrid motif"/>
    <property type="match status" value="1"/>
</dbReference>
<evidence type="ECO:0000313" key="11">
    <source>
        <dbReference type="Proteomes" id="UP001141552"/>
    </source>
</evidence>
<dbReference type="GO" id="GO:0006633">
    <property type="term" value="P:fatty acid biosynthetic process"/>
    <property type="evidence" value="ECO:0007669"/>
    <property type="project" value="UniProtKB-KW"/>
</dbReference>
<dbReference type="PRINTS" id="PR01071">
    <property type="entry name" value="ACOABIOTINCC"/>
</dbReference>
<evidence type="ECO:0000256" key="1">
    <source>
        <dbReference type="ARBA" id="ARBA00005194"/>
    </source>
</evidence>
<dbReference type="PROSITE" id="PS50968">
    <property type="entry name" value="BIOTINYL_LIPOYL"/>
    <property type="match status" value="1"/>
</dbReference>
<dbReference type="OrthoDB" id="196847at2759"/>
<dbReference type="InterPro" id="IPR050537">
    <property type="entry name" value="2-oxoacid_dehydrogenase"/>
</dbReference>
<dbReference type="AlphaFoldDB" id="A0A9Q0G5J6"/>
<dbReference type="PANTHER" id="PTHR43416">
    <property type="entry name" value="DIHYDROLIPOYLLYSINE-RESIDUE SUCCINYLTRANSFERASE COMPONENT OF 2-OXOGLUTARATE DEHYDROGENASE COMPLEX, MITOCHONDRIAL-RELATED"/>
    <property type="match status" value="1"/>
</dbReference>
<proteinExistence type="predicted"/>
<dbReference type="CDD" id="cd06850">
    <property type="entry name" value="biotinyl_domain"/>
    <property type="match status" value="1"/>
</dbReference>
<keyword evidence="11" id="KW-1185">Reference proteome</keyword>
<dbReference type="InterPro" id="IPR001882">
    <property type="entry name" value="Biotin_BS"/>
</dbReference>
<dbReference type="Pfam" id="PF00364">
    <property type="entry name" value="Biotin_lipoyl"/>
    <property type="match status" value="1"/>
</dbReference>
<dbReference type="FunFam" id="2.40.50.100:FF:000003">
    <property type="entry name" value="Acetyl-CoA carboxylase biotin carboxyl carrier protein"/>
    <property type="match status" value="1"/>
</dbReference>
<feature type="non-terminal residue" evidence="10">
    <location>
        <position position="308"/>
    </location>
</feature>
<dbReference type="GO" id="GO:0009507">
    <property type="term" value="C:chloroplast"/>
    <property type="evidence" value="ECO:0007669"/>
    <property type="project" value="UniProtKB-SubCell"/>
</dbReference>
<keyword evidence="4 7" id="KW-0443">Lipid metabolism</keyword>
<dbReference type="Gene3D" id="2.40.50.100">
    <property type="match status" value="1"/>
</dbReference>
<protein>
    <recommendedName>
        <fullName evidence="7">Biotin carboxyl carrier protein of acetyl-CoA carboxylase</fullName>
    </recommendedName>
</protein>
<evidence type="ECO:0000256" key="8">
    <source>
        <dbReference type="SAM" id="MobiDB-lite"/>
    </source>
</evidence>
<dbReference type="EMBL" id="JAKUCV010002537">
    <property type="protein sequence ID" value="KAJ4842256.1"/>
    <property type="molecule type" value="Genomic_DNA"/>
</dbReference>
<feature type="compositionally biased region" description="Pro residues" evidence="8">
    <location>
        <begin position="163"/>
        <end position="197"/>
    </location>
</feature>
<dbReference type="Proteomes" id="UP001141552">
    <property type="component" value="Unassembled WGS sequence"/>
</dbReference>
<dbReference type="PANTHER" id="PTHR43416:SF38">
    <property type="entry name" value="BIOTIN CARBOXYL CARRIER PROTEIN OF ACETYL-COA CARBOXYLASE 1, CHLOROPLASTIC"/>
    <property type="match status" value="1"/>
</dbReference>
<comment type="caution">
    <text evidence="10">The sequence shown here is derived from an EMBL/GenBank/DDBJ whole genome shotgun (WGS) entry which is preliminary data.</text>
</comment>
<accession>A0A9Q0G5J6</accession>
<keyword evidence="6 7" id="KW-0092">Biotin</keyword>
<dbReference type="GO" id="GO:0003989">
    <property type="term" value="F:acetyl-CoA carboxylase activity"/>
    <property type="evidence" value="ECO:0007669"/>
    <property type="project" value="InterPro"/>
</dbReference>
<evidence type="ECO:0000259" key="9">
    <source>
        <dbReference type="PROSITE" id="PS50968"/>
    </source>
</evidence>
<evidence type="ECO:0000256" key="2">
    <source>
        <dbReference type="ARBA" id="ARBA00022516"/>
    </source>
</evidence>
<sequence>MPSSLSTTPSSASLVAAKRVPGAASLTPTPSLVSFRLSSPPNLHFLSRTARSPCTLVKAQLNEVAVDESSIAATSTPPNSQLPPEQPEDRTNGASNEPPPPTASASQEAISEFISQVSSLVKLVDSNDIVELQLKQLDCELLIRKKEAMPLPPSPSPQVAMYSPPPPPPPEVIPSPSPPVSAATPVPPPQTPSPSPSPALASSSSSSSRPTIKCPMAGTFYRSPAPGTPPFVKVGDKVQTGQVLCIVEAMKLMNEIEATQSGTIVEILAEDGKPVSVDTDVPSLSHPPIDHLTKGSVLATLGSAGLFA</sequence>
<keyword evidence="5 7" id="KW-0275">Fatty acid biosynthesis</keyword>
<evidence type="ECO:0000256" key="3">
    <source>
        <dbReference type="ARBA" id="ARBA00022832"/>
    </source>
</evidence>
<keyword evidence="7" id="KW-0934">Plastid</keyword>
<feature type="compositionally biased region" description="Low complexity" evidence="8">
    <location>
        <begin position="198"/>
        <end position="210"/>
    </location>
</feature>
<evidence type="ECO:0000256" key="5">
    <source>
        <dbReference type="ARBA" id="ARBA00023160"/>
    </source>
</evidence>
<dbReference type="NCBIfam" id="TIGR00531">
    <property type="entry name" value="BCCP"/>
    <property type="match status" value="1"/>
</dbReference>
<name>A0A9Q0G5J6_9ROSI</name>
<dbReference type="InterPro" id="IPR001249">
    <property type="entry name" value="AcCoA_biotinCC"/>
</dbReference>
<gene>
    <name evidence="10" type="ORF">Tsubulata_025305</name>
</gene>
<reference evidence="10" key="1">
    <citation type="submission" date="2022-02" db="EMBL/GenBank/DDBJ databases">
        <authorList>
            <person name="Henning P.M."/>
            <person name="McCubbin A.G."/>
            <person name="Shore J.S."/>
        </authorList>
    </citation>
    <scope>NUCLEOTIDE SEQUENCE</scope>
    <source>
        <strain evidence="10">F60SS</strain>
        <tissue evidence="10">Leaves</tissue>
    </source>
</reference>
<feature type="region of interest" description="Disordered" evidence="8">
    <location>
        <begin position="66"/>
        <end position="108"/>
    </location>
</feature>
<evidence type="ECO:0000256" key="4">
    <source>
        <dbReference type="ARBA" id="ARBA00023098"/>
    </source>
</evidence>
<dbReference type="InterPro" id="IPR011053">
    <property type="entry name" value="Single_hybrid_motif"/>
</dbReference>
<evidence type="ECO:0000313" key="10">
    <source>
        <dbReference type="EMBL" id="KAJ4842256.1"/>
    </source>
</evidence>
<reference evidence="10" key="2">
    <citation type="journal article" date="2023" name="Plants (Basel)">
        <title>Annotation of the Turnera subulata (Passifloraceae) Draft Genome Reveals the S-Locus Evolved after the Divergence of Turneroideae from Passifloroideae in a Stepwise Manner.</title>
        <authorList>
            <person name="Henning P.M."/>
            <person name="Roalson E.H."/>
            <person name="Mir W."/>
            <person name="McCubbin A.G."/>
            <person name="Shore J.S."/>
        </authorList>
    </citation>
    <scope>NUCLEOTIDE SEQUENCE</scope>
    <source>
        <strain evidence="10">F60SS</strain>
    </source>
</reference>
<comment type="function">
    <text evidence="7">This protein is a component of the acetyl coenzyme A carboxylase complex; first, biotin carboxylase catalyzes the carboxylation of the carrier protein and then the transcarboxylase transfers the carboxyl group to form malonyl-CoA.</text>
</comment>
<dbReference type="PROSITE" id="PS00188">
    <property type="entry name" value="BIOTIN"/>
    <property type="match status" value="1"/>
</dbReference>
<keyword evidence="2 7" id="KW-0444">Lipid biosynthesis</keyword>
<keyword evidence="7" id="KW-0150">Chloroplast</keyword>
<evidence type="ECO:0000256" key="6">
    <source>
        <dbReference type="ARBA" id="ARBA00023267"/>
    </source>
</evidence>
<comment type="subcellular location">
    <subcellularLocation>
        <location evidence="7">Plastid</location>
        <location evidence="7">Chloroplast</location>
    </subcellularLocation>
</comment>
<feature type="region of interest" description="Disordered" evidence="8">
    <location>
        <begin position="150"/>
        <end position="219"/>
    </location>
</feature>
<feature type="domain" description="Lipoyl-binding" evidence="9">
    <location>
        <begin position="209"/>
        <end position="285"/>
    </location>
</feature>
<dbReference type="GO" id="GO:0009317">
    <property type="term" value="C:acetyl-CoA carboxylase complex"/>
    <property type="evidence" value="ECO:0007669"/>
    <property type="project" value="InterPro"/>
</dbReference>
<keyword evidence="3 7" id="KW-0276">Fatty acid metabolism</keyword>
<comment type="pathway">
    <text evidence="1 7">Lipid metabolism; fatty acid biosynthesis.</text>
</comment>
<evidence type="ECO:0000256" key="7">
    <source>
        <dbReference type="RuleBase" id="RU364072"/>
    </source>
</evidence>